<organism evidence="14 15">
    <name type="scientific">Candidatus Berkelbacteria bacterium Licking1014_7</name>
    <dbReference type="NCBI Taxonomy" id="2017147"/>
    <lineage>
        <taxon>Bacteria</taxon>
        <taxon>Candidatus Berkelbacteria</taxon>
    </lineage>
</organism>
<evidence type="ECO:0000256" key="1">
    <source>
        <dbReference type="ARBA" id="ARBA00004496"/>
    </source>
</evidence>
<evidence type="ECO:0000256" key="3">
    <source>
        <dbReference type="ARBA" id="ARBA00022490"/>
    </source>
</evidence>
<dbReference type="Proteomes" id="UP000315689">
    <property type="component" value="Unassembled WGS sequence"/>
</dbReference>
<dbReference type="SUPFAM" id="SSF55205">
    <property type="entry name" value="EPT/RTPC-like"/>
    <property type="match status" value="1"/>
</dbReference>
<dbReference type="InterPro" id="IPR001986">
    <property type="entry name" value="Enolpyruvate_Tfrase_dom"/>
</dbReference>
<feature type="binding site" evidence="12">
    <location>
        <position position="353"/>
    </location>
    <ligand>
        <name>UDP-N-acetyl-alpha-D-glucosamine</name>
        <dbReference type="ChEBI" id="CHEBI:57705"/>
    </ligand>
</feature>
<accession>A0A554LJ89</accession>
<protein>
    <recommendedName>
        <fullName evidence="12">UDP-N-acetylglucosamine 1-carboxyvinyltransferase</fullName>
        <ecNumber evidence="12">2.5.1.7</ecNumber>
    </recommendedName>
    <alternativeName>
        <fullName evidence="12">Enoylpyruvate transferase</fullName>
    </alternativeName>
    <alternativeName>
        <fullName evidence="12">UDP-N-acetylglucosamine enolpyruvyl transferase</fullName>
        <shortName evidence="12">EPT</shortName>
    </alternativeName>
</protein>
<name>A0A554LJ89_9BACT</name>
<dbReference type="UniPathway" id="UPA00219"/>
<evidence type="ECO:0000256" key="4">
    <source>
        <dbReference type="ARBA" id="ARBA00022618"/>
    </source>
</evidence>
<dbReference type="CDD" id="cd01555">
    <property type="entry name" value="UdpNAET"/>
    <property type="match status" value="1"/>
</dbReference>
<dbReference type="PANTHER" id="PTHR43783">
    <property type="entry name" value="UDP-N-ACETYLGLUCOSAMINE 1-CARBOXYVINYLTRANSFERASE"/>
    <property type="match status" value="1"/>
</dbReference>
<evidence type="ECO:0000256" key="8">
    <source>
        <dbReference type="ARBA" id="ARBA00023306"/>
    </source>
</evidence>
<dbReference type="GO" id="GO:0009252">
    <property type="term" value="P:peptidoglycan biosynthetic process"/>
    <property type="evidence" value="ECO:0007669"/>
    <property type="project" value="UniProtKB-UniRule"/>
</dbReference>
<dbReference type="GO" id="GO:0008760">
    <property type="term" value="F:UDP-N-acetylglucosamine 1-carboxyvinyltransferase activity"/>
    <property type="evidence" value="ECO:0007669"/>
    <property type="project" value="UniProtKB-UniRule"/>
</dbReference>
<keyword evidence="6 12" id="KW-0133">Cell shape</keyword>
<comment type="similarity">
    <text evidence="10 12">Belongs to the EPSP synthase family. MurA subfamily.</text>
</comment>
<comment type="caution">
    <text evidence="12">Lacks conserved residue(s) required for the propagation of feature annotation.</text>
</comment>
<keyword evidence="4 12" id="KW-0132">Cell division</keyword>
<comment type="subcellular location">
    <subcellularLocation>
        <location evidence="1 12">Cytoplasm</location>
    </subcellularLocation>
</comment>
<dbReference type="HAMAP" id="MF_00111">
    <property type="entry name" value="MurA"/>
    <property type="match status" value="1"/>
</dbReference>
<feature type="domain" description="Enolpyruvate transferase" evidence="13">
    <location>
        <begin position="7"/>
        <end position="219"/>
    </location>
</feature>
<comment type="function">
    <text evidence="12">Cell wall formation. Adds enolpyruvyl to UDP-N-acetylglucosamine.</text>
</comment>
<dbReference type="GO" id="GO:0019277">
    <property type="term" value="P:UDP-N-acetylgalactosamine biosynthetic process"/>
    <property type="evidence" value="ECO:0007669"/>
    <property type="project" value="InterPro"/>
</dbReference>
<feature type="domain" description="Enolpyruvate transferase" evidence="13">
    <location>
        <begin position="251"/>
        <end position="455"/>
    </location>
</feature>
<dbReference type="InterPro" id="IPR013792">
    <property type="entry name" value="RNA3'P_cycl/enolpyr_Trfase_a/b"/>
</dbReference>
<keyword evidence="8 12" id="KW-0131">Cell cycle</keyword>
<evidence type="ECO:0000256" key="10">
    <source>
        <dbReference type="ARBA" id="ARBA00038367"/>
    </source>
</evidence>
<feature type="binding site" evidence="12">
    <location>
        <begin position="22"/>
        <end position="23"/>
    </location>
    <ligand>
        <name>phosphoenolpyruvate</name>
        <dbReference type="ChEBI" id="CHEBI:58702"/>
    </ligand>
</feature>
<proteinExistence type="inferred from homology"/>
<dbReference type="GO" id="GO:0008360">
    <property type="term" value="P:regulation of cell shape"/>
    <property type="evidence" value="ECO:0007669"/>
    <property type="project" value="UniProtKB-KW"/>
</dbReference>
<dbReference type="Gene3D" id="3.65.10.10">
    <property type="entry name" value="Enolpyruvate transferase domain"/>
    <property type="match status" value="4"/>
</dbReference>
<dbReference type="EMBL" id="VMGK01000010">
    <property type="protein sequence ID" value="TSC92931.1"/>
    <property type="molecule type" value="Genomic_DNA"/>
</dbReference>
<keyword evidence="3 12" id="KW-0963">Cytoplasm</keyword>
<evidence type="ECO:0000256" key="2">
    <source>
        <dbReference type="ARBA" id="ARBA00004752"/>
    </source>
</evidence>
<gene>
    <name evidence="12" type="primary">murA</name>
    <name evidence="14" type="ORF">CEN89_373</name>
</gene>
<comment type="pathway">
    <text evidence="2 12">Cell wall biogenesis; peptidoglycan biosynthesis.</text>
</comment>
<dbReference type="GO" id="GO:0071555">
    <property type="term" value="P:cell wall organization"/>
    <property type="evidence" value="ECO:0007669"/>
    <property type="project" value="UniProtKB-KW"/>
</dbReference>
<evidence type="ECO:0000256" key="12">
    <source>
        <dbReference type="HAMAP-Rule" id="MF_00111"/>
    </source>
</evidence>
<dbReference type="EC" id="2.5.1.7" evidence="12"/>
<evidence type="ECO:0000313" key="14">
    <source>
        <dbReference type="EMBL" id="TSC92931.1"/>
    </source>
</evidence>
<feature type="active site" description="Proton donor" evidence="12">
    <location>
        <position position="117"/>
    </location>
</feature>
<sequence>MSEFIITGPTQLKGEVTPSGAKNAALKQIAAAILTDELMVLKNLPKILDVENMLLLIEKLGAEVEWVESQTVKINCKNLSVYEIDSQLSGVMRASVVLVGPLLARFGKAVLPSTGGDRIGARSINTHLSGFEKLGVKIEYKNNKYFFDAKNAHAAEFFLDEMSVTATENLIMFSSCLAGRTVLRGAASEPEIEDLCLMLNKMGAKITGAGTQRIEIQGINPVRNSSGALNPAEIILKSNPDAEQRGIISNRVKKVKKLSGCEHSIIPDRIEIGTFACAVAASRGEVIIKNVILEHIENLLMRFEKMGVKYKFKARNLKHEIQNRTWGDLKIYPSKNLKPIYIDTRPYPGFSTDLQAPMALLLTQAQGKSRIFETLFEGRLDYAKELQKMGAKIENPDEHNIIITGPTGLKGAPVGTADIRAGATLVLAGIIATGKTEVNQIEILERGYENFEDKLRSLGAKIERN</sequence>
<evidence type="ECO:0000256" key="6">
    <source>
        <dbReference type="ARBA" id="ARBA00022960"/>
    </source>
</evidence>
<keyword evidence="7 12" id="KW-0573">Peptidoglycan synthesis</keyword>
<comment type="caution">
    <text evidence="14">The sequence shown here is derived from an EMBL/GenBank/DDBJ whole genome shotgun (WGS) entry which is preliminary data.</text>
</comment>
<evidence type="ECO:0000256" key="9">
    <source>
        <dbReference type="ARBA" id="ARBA00023316"/>
    </source>
</evidence>
<evidence type="ECO:0000256" key="7">
    <source>
        <dbReference type="ARBA" id="ARBA00022984"/>
    </source>
</evidence>
<dbReference type="PANTHER" id="PTHR43783:SF1">
    <property type="entry name" value="UDP-N-ACETYLGLUCOSAMINE 1-CARBOXYVINYLTRANSFERASE"/>
    <property type="match status" value="1"/>
</dbReference>
<dbReference type="InterPro" id="IPR050068">
    <property type="entry name" value="MurA_subfamily"/>
</dbReference>
<dbReference type="Pfam" id="PF00275">
    <property type="entry name" value="EPSP_synthase"/>
    <property type="match status" value="2"/>
</dbReference>
<dbReference type="InterPro" id="IPR005750">
    <property type="entry name" value="UDP_GlcNAc_COvinyl_MurA"/>
</dbReference>
<dbReference type="GO" id="GO:0051301">
    <property type="term" value="P:cell division"/>
    <property type="evidence" value="ECO:0007669"/>
    <property type="project" value="UniProtKB-KW"/>
</dbReference>
<evidence type="ECO:0000313" key="15">
    <source>
        <dbReference type="Proteomes" id="UP000315689"/>
    </source>
</evidence>
<evidence type="ECO:0000259" key="13">
    <source>
        <dbReference type="Pfam" id="PF00275"/>
    </source>
</evidence>
<comment type="catalytic activity">
    <reaction evidence="11 12">
        <text>phosphoenolpyruvate + UDP-N-acetyl-alpha-D-glucosamine = UDP-N-acetyl-3-O-(1-carboxyvinyl)-alpha-D-glucosamine + phosphate</text>
        <dbReference type="Rhea" id="RHEA:18681"/>
        <dbReference type="ChEBI" id="CHEBI:43474"/>
        <dbReference type="ChEBI" id="CHEBI:57705"/>
        <dbReference type="ChEBI" id="CHEBI:58702"/>
        <dbReference type="ChEBI" id="CHEBI:68483"/>
        <dbReference type="EC" id="2.5.1.7"/>
    </reaction>
</comment>
<evidence type="ECO:0000256" key="11">
    <source>
        <dbReference type="ARBA" id="ARBA00047527"/>
    </source>
</evidence>
<evidence type="ECO:0000256" key="5">
    <source>
        <dbReference type="ARBA" id="ARBA00022679"/>
    </source>
</evidence>
<reference evidence="14 15" key="1">
    <citation type="submission" date="2017-07" db="EMBL/GenBank/DDBJ databases">
        <title>Mechanisms for carbon and nitrogen cycling indicate functional differentiation within the Candidate Phyla Radiation.</title>
        <authorList>
            <person name="Danczak R.E."/>
            <person name="Johnston M.D."/>
            <person name="Kenah C."/>
            <person name="Slattery M."/>
            <person name="Wrighton K.C."/>
            <person name="Wilkins M.J."/>
        </authorList>
    </citation>
    <scope>NUCLEOTIDE SEQUENCE [LARGE SCALE GENOMIC DNA]</scope>
    <source>
        <strain evidence="14">Licking1014_7</strain>
    </source>
</reference>
<feature type="binding site" evidence="12">
    <location>
        <position position="375"/>
    </location>
    <ligand>
        <name>UDP-N-acetyl-alpha-D-glucosamine</name>
        <dbReference type="ChEBI" id="CHEBI:57705"/>
    </ligand>
</feature>
<dbReference type="AlphaFoldDB" id="A0A554LJ89"/>
<keyword evidence="5 12" id="KW-0808">Transferase</keyword>
<feature type="binding site" evidence="12">
    <location>
        <position position="93"/>
    </location>
    <ligand>
        <name>UDP-N-acetyl-alpha-D-glucosamine</name>
        <dbReference type="ChEBI" id="CHEBI:57705"/>
    </ligand>
</feature>
<dbReference type="InterPro" id="IPR036968">
    <property type="entry name" value="Enolpyruvate_Tfrase_sf"/>
</dbReference>
<dbReference type="GO" id="GO:0005737">
    <property type="term" value="C:cytoplasm"/>
    <property type="evidence" value="ECO:0007669"/>
    <property type="project" value="UniProtKB-SubCell"/>
</dbReference>
<keyword evidence="9 12" id="KW-0961">Cell wall biogenesis/degradation</keyword>